<evidence type="ECO:0000256" key="1">
    <source>
        <dbReference type="SAM" id="Phobius"/>
    </source>
</evidence>
<gene>
    <name evidence="2" type="ORF">DPX39_110042700</name>
</gene>
<comment type="caution">
    <text evidence="2">The sequence shown here is derived from an EMBL/GenBank/DDBJ whole genome shotgun (WGS) entry which is preliminary data.</text>
</comment>
<protein>
    <submittedName>
        <fullName evidence="2">Uncharacterized protein</fullName>
    </submittedName>
</protein>
<sequence>MNSVASSRRPHYIISPLLSIRHEDAMNTQLRDFKGISGTIRILVCQSPQPPPFRRWVTGHCTGMGADGGHNANTDFSSAQVFFRVDCFEASCLPVPRAVSVSGLFLISVKIVLLVDFLYWFILLSGVISSAALSKVVRQRLPLEFPPGDAGHLNVVPGSSTPYHRGKPRASSVPFMGNTAVLRLRHHTAQGSAPSCWGTVLHLSVPGHVPVCHQQYHPR</sequence>
<proteinExistence type="predicted"/>
<keyword evidence="1" id="KW-1133">Transmembrane helix</keyword>
<dbReference type="AlphaFoldDB" id="A0A3L6KUZ5"/>
<name>A0A3L6KUZ5_9TRYP</name>
<dbReference type="Proteomes" id="UP000266743">
    <property type="component" value="Chromosome 11"/>
</dbReference>
<evidence type="ECO:0000313" key="2">
    <source>
        <dbReference type="EMBL" id="RHW67955.1"/>
    </source>
</evidence>
<evidence type="ECO:0000313" key="3">
    <source>
        <dbReference type="Proteomes" id="UP000266743"/>
    </source>
</evidence>
<keyword evidence="1" id="KW-0472">Membrane</keyword>
<keyword evidence="1" id="KW-0812">Transmembrane</keyword>
<organism evidence="2 3">
    <name type="scientific">Trypanosoma brucei equiperdum</name>
    <dbReference type="NCBI Taxonomy" id="630700"/>
    <lineage>
        <taxon>Eukaryota</taxon>
        <taxon>Discoba</taxon>
        <taxon>Euglenozoa</taxon>
        <taxon>Kinetoplastea</taxon>
        <taxon>Metakinetoplastina</taxon>
        <taxon>Trypanosomatida</taxon>
        <taxon>Trypanosomatidae</taxon>
        <taxon>Trypanosoma</taxon>
    </lineage>
</organism>
<feature type="transmembrane region" description="Helical" evidence="1">
    <location>
        <begin position="111"/>
        <end position="133"/>
    </location>
</feature>
<reference evidence="2 3" key="1">
    <citation type="submission" date="2018-09" db="EMBL/GenBank/DDBJ databases">
        <title>whole genome sequence of T. equiperdum IVM-t1 strain.</title>
        <authorList>
            <person name="Suganuma K."/>
        </authorList>
    </citation>
    <scope>NUCLEOTIDE SEQUENCE [LARGE SCALE GENOMIC DNA]</scope>
    <source>
        <strain evidence="2 3">IVM-t1</strain>
    </source>
</reference>
<accession>A0A3L6KUZ5</accession>
<dbReference type="EMBL" id="QSBY01000011">
    <property type="protein sequence ID" value="RHW67955.1"/>
    <property type="molecule type" value="Genomic_DNA"/>
</dbReference>